<evidence type="ECO:0008006" key="3">
    <source>
        <dbReference type="Google" id="ProtNLM"/>
    </source>
</evidence>
<reference evidence="1 2" key="1">
    <citation type="journal article" date="2013" name="Genome Announc.">
        <title>Draft Genome Sequence of Sphingobium ummariense Strain RL-3, a Hexachlorocyclohexane-Degrading Bacterium.</title>
        <authorList>
            <person name="Kohli P."/>
            <person name="Dua A."/>
            <person name="Sangwan N."/>
            <person name="Oldach P."/>
            <person name="Khurana J.P."/>
            <person name="Lal R."/>
        </authorList>
    </citation>
    <scope>NUCLEOTIDE SEQUENCE [LARGE SCALE GENOMIC DNA]</scope>
    <source>
        <strain evidence="1 2">RL-3</strain>
    </source>
</reference>
<dbReference type="EMBL" id="AUWY01000135">
    <property type="protein sequence ID" value="EQB29847.1"/>
    <property type="molecule type" value="Genomic_DNA"/>
</dbReference>
<protein>
    <recommendedName>
        <fullName evidence="3">Transposase</fullName>
    </recommendedName>
</protein>
<dbReference type="PATRIC" id="fig|1346791.3.peg.4389"/>
<evidence type="ECO:0000313" key="1">
    <source>
        <dbReference type="EMBL" id="EQB29847.1"/>
    </source>
</evidence>
<name>T0IZ70_9SPHN</name>
<accession>T0IZ70</accession>
<organism evidence="1 2">
    <name type="scientific">Sphingobium ummariense RL-3</name>
    <dbReference type="NCBI Taxonomy" id="1346791"/>
    <lineage>
        <taxon>Bacteria</taxon>
        <taxon>Pseudomonadati</taxon>
        <taxon>Pseudomonadota</taxon>
        <taxon>Alphaproteobacteria</taxon>
        <taxon>Sphingomonadales</taxon>
        <taxon>Sphingomonadaceae</taxon>
        <taxon>Sphingobium</taxon>
    </lineage>
</organism>
<comment type="caution">
    <text evidence="1">The sequence shown here is derived from an EMBL/GenBank/DDBJ whole genome shotgun (WGS) entry which is preliminary data.</text>
</comment>
<evidence type="ECO:0000313" key="2">
    <source>
        <dbReference type="Proteomes" id="UP000015523"/>
    </source>
</evidence>
<dbReference type="eggNOG" id="COG3547">
    <property type="taxonomic scope" value="Bacteria"/>
</dbReference>
<gene>
    <name evidence="1" type="ORF">M529_22735</name>
</gene>
<keyword evidence="2" id="KW-1185">Reference proteome</keyword>
<sequence length="57" mass="6338">MPALVAARYNPDLKAKYQSLIESGKPAKVAVVTLMRKLIVMANALIKADRLWVDKRA</sequence>
<proteinExistence type="predicted"/>
<dbReference type="AlphaFoldDB" id="T0IZ70"/>
<dbReference type="Proteomes" id="UP000015523">
    <property type="component" value="Unassembled WGS sequence"/>
</dbReference>
<dbReference type="STRING" id="1346791.M529_22735"/>